<keyword evidence="7" id="KW-0520">NAD</keyword>
<keyword evidence="9" id="KW-0576">Peroxisome</keyword>
<dbReference type="Pfam" id="PF02737">
    <property type="entry name" value="3HCDH_N"/>
    <property type="match status" value="1"/>
</dbReference>
<evidence type="ECO:0000313" key="16">
    <source>
        <dbReference type="Proteomes" id="UP000193061"/>
    </source>
</evidence>
<evidence type="ECO:0000256" key="10">
    <source>
        <dbReference type="ARBA" id="ARBA00023235"/>
    </source>
</evidence>
<feature type="domain" description="3-hydroxyacyl-CoA dehydrogenase NAD binding" evidence="14">
    <location>
        <begin position="312"/>
        <end position="379"/>
    </location>
</feature>
<evidence type="ECO:0000259" key="13">
    <source>
        <dbReference type="Pfam" id="PF00725"/>
    </source>
</evidence>
<dbReference type="GO" id="GO:0003857">
    <property type="term" value="F:(3S)-3-hydroxyacyl-CoA dehydrogenase (NAD+) activity"/>
    <property type="evidence" value="ECO:0007669"/>
    <property type="project" value="TreeGrafter"/>
</dbReference>
<dbReference type="InterPro" id="IPR006108">
    <property type="entry name" value="3HC_DH_C"/>
</dbReference>
<dbReference type="Pfam" id="PF00378">
    <property type="entry name" value="ECH_1"/>
    <property type="match status" value="1"/>
</dbReference>
<dbReference type="InterPro" id="IPR001753">
    <property type="entry name" value="Enoyl-CoA_hydra/iso"/>
</dbReference>
<dbReference type="PANTHER" id="PTHR23309">
    <property type="entry name" value="3-HYDROXYACYL-COA DEHYROGENASE"/>
    <property type="match status" value="1"/>
</dbReference>
<dbReference type="UniPathway" id="UPA00659"/>
<dbReference type="GO" id="GO:0070403">
    <property type="term" value="F:NAD+ binding"/>
    <property type="evidence" value="ECO:0007669"/>
    <property type="project" value="InterPro"/>
</dbReference>
<dbReference type="SUPFAM" id="SSF52096">
    <property type="entry name" value="ClpP/crotonase"/>
    <property type="match status" value="1"/>
</dbReference>
<dbReference type="GO" id="GO:0016853">
    <property type="term" value="F:isomerase activity"/>
    <property type="evidence" value="ECO:0007669"/>
    <property type="project" value="UniProtKB-KW"/>
</dbReference>
<proteinExistence type="predicted"/>
<evidence type="ECO:0000256" key="1">
    <source>
        <dbReference type="ARBA" id="ARBA00004275"/>
    </source>
</evidence>
<evidence type="ECO:0000256" key="12">
    <source>
        <dbReference type="ARBA" id="ARBA00023268"/>
    </source>
</evidence>
<protein>
    <submittedName>
        <fullName evidence="15">Fatty acid oxidation complex subunit alpha</fullName>
    </submittedName>
</protein>
<keyword evidence="11" id="KW-0456">Lyase</keyword>
<evidence type="ECO:0000256" key="7">
    <source>
        <dbReference type="ARBA" id="ARBA00023027"/>
    </source>
</evidence>
<evidence type="ECO:0000256" key="4">
    <source>
        <dbReference type="ARBA" id="ARBA00022832"/>
    </source>
</evidence>
<evidence type="ECO:0000256" key="9">
    <source>
        <dbReference type="ARBA" id="ARBA00023140"/>
    </source>
</evidence>
<dbReference type="InterPro" id="IPR029045">
    <property type="entry name" value="ClpP/crotonase-like_dom_sf"/>
</dbReference>
<evidence type="ECO:0000259" key="14">
    <source>
        <dbReference type="Pfam" id="PF02737"/>
    </source>
</evidence>
<dbReference type="CDD" id="cd06558">
    <property type="entry name" value="crotonase-like"/>
    <property type="match status" value="1"/>
</dbReference>
<keyword evidence="10" id="KW-0413">Isomerase</keyword>
<dbReference type="Gene3D" id="3.90.226.10">
    <property type="entry name" value="2-enoyl-CoA Hydratase, Chain A, domain 1"/>
    <property type="match status" value="1"/>
</dbReference>
<dbReference type="InterPro" id="IPR008927">
    <property type="entry name" value="6-PGluconate_DH-like_C_sf"/>
</dbReference>
<dbReference type="GO" id="GO:0004300">
    <property type="term" value="F:enoyl-CoA hydratase activity"/>
    <property type="evidence" value="ECO:0007669"/>
    <property type="project" value="UniProtKB-ARBA"/>
</dbReference>
<keyword evidence="8" id="KW-0443">Lipid metabolism</keyword>
<evidence type="ECO:0000256" key="11">
    <source>
        <dbReference type="ARBA" id="ARBA00023239"/>
    </source>
</evidence>
<evidence type="ECO:0000256" key="5">
    <source>
        <dbReference type="ARBA" id="ARBA00022963"/>
    </source>
</evidence>
<name>A0A1X6ZHI4_9RHOB</name>
<comment type="subcellular location">
    <subcellularLocation>
        <location evidence="1">Peroxisome</location>
    </subcellularLocation>
</comment>
<reference evidence="15 16" key="1">
    <citation type="submission" date="2017-03" db="EMBL/GenBank/DDBJ databases">
        <authorList>
            <person name="Afonso C.L."/>
            <person name="Miller P.J."/>
            <person name="Scott M.A."/>
            <person name="Spackman E."/>
            <person name="Goraichik I."/>
            <person name="Dimitrov K.M."/>
            <person name="Suarez D.L."/>
            <person name="Swayne D.E."/>
        </authorList>
    </citation>
    <scope>NUCLEOTIDE SEQUENCE [LARGE SCALE GENOMIC DNA]</scope>
    <source>
        <strain evidence="15 16">CECT 7450</strain>
    </source>
</reference>
<keyword evidence="16" id="KW-1185">Reference proteome</keyword>
<dbReference type="Gene3D" id="1.10.1040.50">
    <property type="match status" value="1"/>
</dbReference>
<keyword evidence="12" id="KW-0511">Multifunctional enzyme</keyword>
<dbReference type="RefSeq" id="WP_085806226.1">
    <property type="nucleotide sequence ID" value="NZ_FWFX01000007.1"/>
</dbReference>
<dbReference type="SUPFAM" id="SSF48179">
    <property type="entry name" value="6-phosphogluconate dehydrogenase C-terminal domain-like"/>
    <property type="match status" value="2"/>
</dbReference>
<dbReference type="Gene3D" id="3.40.50.720">
    <property type="entry name" value="NAD(P)-binding Rossmann-like Domain"/>
    <property type="match status" value="1"/>
</dbReference>
<dbReference type="GO" id="GO:0006635">
    <property type="term" value="P:fatty acid beta-oxidation"/>
    <property type="evidence" value="ECO:0007669"/>
    <property type="project" value="UniProtKB-UniPathway"/>
</dbReference>
<dbReference type="PANTHER" id="PTHR23309:SF49">
    <property type="entry name" value="PEROXISOMAL BIFUNCTIONAL ENZYME"/>
    <property type="match status" value="1"/>
</dbReference>
<evidence type="ECO:0000256" key="3">
    <source>
        <dbReference type="ARBA" id="ARBA00011245"/>
    </source>
</evidence>
<dbReference type="AlphaFoldDB" id="A0A1X6ZHI4"/>
<comment type="pathway">
    <text evidence="2">Lipid metabolism; fatty acid beta-oxidation.</text>
</comment>
<evidence type="ECO:0000256" key="6">
    <source>
        <dbReference type="ARBA" id="ARBA00023002"/>
    </source>
</evidence>
<organism evidence="15 16">
    <name type="scientific">Roseovarius albus</name>
    <dbReference type="NCBI Taxonomy" id="1247867"/>
    <lineage>
        <taxon>Bacteria</taxon>
        <taxon>Pseudomonadati</taxon>
        <taxon>Pseudomonadota</taxon>
        <taxon>Alphaproteobacteria</taxon>
        <taxon>Rhodobacterales</taxon>
        <taxon>Roseobacteraceae</taxon>
        <taxon>Roseovarius</taxon>
    </lineage>
</organism>
<dbReference type="EMBL" id="FWFX01000007">
    <property type="protein sequence ID" value="SLN51795.1"/>
    <property type="molecule type" value="Genomic_DNA"/>
</dbReference>
<keyword evidence="4" id="KW-0276">Fatty acid metabolism</keyword>
<evidence type="ECO:0000256" key="8">
    <source>
        <dbReference type="ARBA" id="ARBA00023098"/>
    </source>
</evidence>
<dbReference type="Proteomes" id="UP000193061">
    <property type="component" value="Unassembled WGS sequence"/>
</dbReference>
<keyword evidence="5" id="KW-0442">Lipid degradation</keyword>
<dbReference type="Pfam" id="PF00725">
    <property type="entry name" value="3HCDH"/>
    <property type="match status" value="1"/>
</dbReference>
<comment type="subunit">
    <text evidence="3">Monomer.</text>
</comment>
<sequence>MLGGSLVSEVYSEFREGVAILSLCRPVANTLSPTMRAELFQHLEQAYSDAALKGVILRGIGECFSTGLDLAEYDDGLASPDVSELCTLIEDGPKPVVMALHGSAFGAGFELALAGSVRIAKTETTAALPELSFGLIPCGGATQRLPRLVGAHSSLDFMLTGRVLDVSDPLLEGVFDLVTELDPTELALQLVKELSSTGQWPRTKESVAGLADPFAYRQAINEASLRLLNRGDAVDCLLRCVEAAQLLPYSQGLALEKSALEDLRTSKSARAQRHLYLAEKKATMVQVAENPVQHEQTVVFLGHNKHLGALVSLCHSRGADVVLLDADAEQALNKHQRIKAVYEQAVEAGQLSAAACESNLSKLSAGTGFDALKHADIVFDMQKGAADSDLPSLKETCVWIAIDGNEPGDRFDENPVMTLSFPQFGEGIRFAEIAIADGAGKDAVDTVARFCSGQGRTLLKTTAASGGIANRLQSALFLAALEMVAAGQSPEEVDDAAGLIGLSLGPFHQIDEIGLSNVAIQLDRFMERHGLPRTSGLSLLVSRISDSREHSGAVRGFYLLGAADPALLSWLEAWRRKHSHPSAVSCSSRDVALALHGALLNEAVSLLEEGAVQRASDIDVTSVAALRMGRDTGGPLFLSDLHGLLPIVLTMQEWENVVRPLWGPHKTLREMVNNGRSFY</sequence>
<keyword evidence="6" id="KW-0560">Oxidoreductase</keyword>
<dbReference type="OrthoDB" id="9771883at2"/>
<accession>A0A1X6ZHI4</accession>
<feature type="domain" description="3-hydroxyacyl-CoA dehydrogenase C-terminal" evidence="13">
    <location>
        <begin position="468"/>
        <end position="558"/>
    </location>
</feature>
<evidence type="ECO:0000313" key="15">
    <source>
        <dbReference type="EMBL" id="SLN51795.1"/>
    </source>
</evidence>
<dbReference type="InterPro" id="IPR006176">
    <property type="entry name" value="3-OHacyl-CoA_DH_NAD-bd"/>
</dbReference>
<gene>
    <name evidence="15" type="primary">fadJ_1</name>
    <name evidence="15" type="ORF">ROA7450_02612</name>
</gene>
<evidence type="ECO:0000256" key="2">
    <source>
        <dbReference type="ARBA" id="ARBA00005005"/>
    </source>
</evidence>